<reference evidence="3 4" key="1">
    <citation type="submission" date="2023-11" db="EMBL/GenBank/DDBJ databases">
        <title>Peredibacter starrii A3.12.</title>
        <authorList>
            <person name="Mitchell R.J."/>
        </authorList>
    </citation>
    <scope>NUCLEOTIDE SEQUENCE [LARGE SCALE GENOMIC DNA]</scope>
    <source>
        <strain evidence="3 4">A3.12</strain>
    </source>
</reference>
<keyword evidence="1" id="KW-0472">Membrane</keyword>
<feature type="transmembrane region" description="Helical" evidence="1">
    <location>
        <begin position="33"/>
        <end position="53"/>
    </location>
</feature>
<name>A0AAX4HTJ1_9BACT</name>
<keyword evidence="1" id="KW-0812">Transmembrane</keyword>
<evidence type="ECO:0000256" key="1">
    <source>
        <dbReference type="SAM" id="Phobius"/>
    </source>
</evidence>
<keyword evidence="4" id="KW-1185">Reference proteome</keyword>
<accession>A0AAX4HTJ1</accession>
<dbReference type="KEGG" id="psti:SOO65_06510"/>
<feature type="transmembrane region" description="Helical" evidence="1">
    <location>
        <begin position="9"/>
        <end position="27"/>
    </location>
</feature>
<dbReference type="InterPro" id="IPR005804">
    <property type="entry name" value="FA_desaturase_dom"/>
</dbReference>
<dbReference type="GO" id="GO:0016020">
    <property type="term" value="C:membrane"/>
    <property type="evidence" value="ECO:0007669"/>
    <property type="project" value="GOC"/>
</dbReference>
<evidence type="ECO:0000259" key="2">
    <source>
        <dbReference type="Pfam" id="PF00487"/>
    </source>
</evidence>
<protein>
    <submittedName>
        <fullName evidence="3">Fatty acid desaturase</fullName>
    </submittedName>
</protein>
<keyword evidence="1" id="KW-1133">Transmembrane helix</keyword>
<dbReference type="Pfam" id="PF00487">
    <property type="entry name" value="FA_desaturase"/>
    <property type="match status" value="1"/>
</dbReference>
<dbReference type="Proteomes" id="UP001324634">
    <property type="component" value="Chromosome"/>
</dbReference>
<dbReference type="RefSeq" id="WP_321398554.1">
    <property type="nucleotide sequence ID" value="NZ_CP139487.1"/>
</dbReference>
<dbReference type="GO" id="GO:0046513">
    <property type="term" value="P:ceramide biosynthetic process"/>
    <property type="evidence" value="ECO:0007669"/>
    <property type="project" value="TreeGrafter"/>
</dbReference>
<dbReference type="PANTHER" id="PTHR12879:SF8">
    <property type="entry name" value="SPHINGOLIPID DELTA(4)-DESATURASE DES1"/>
    <property type="match status" value="1"/>
</dbReference>
<feature type="domain" description="Fatty acid desaturase" evidence="2">
    <location>
        <begin position="35"/>
        <end position="244"/>
    </location>
</feature>
<dbReference type="EMBL" id="CP139487">
    <property type="protein sequence ID" value="WPU66393.1"/>
    <property type="molecule type" value="Genomic_DNA"/>
</dbReference>
<evidence type="ECO:0000313" key="3">
    <source>
        <dbReference type="EMBL" id="WPU66393.1"/>
    </source>
</evidence>
<dbReference type="PANTHER" id="PTHR12879">
    <property type="entry name" value="SPHINGOLIPID DELTA 4 DESATURASE/C-4 HYDROXYLASE PROTEIN DES2"/>
    <property type="match status" value="1"/>
</dbReference>
<dbReference type="AlphaFoldDB" id="A0AAX4HTJ1"/>
<organism evidence="3 4">
    <name type="scientific">Peredibacter starrii</name>
    <dbReference type="NCBI Taxonomy" id="28202"/>
    <lineage>
        <taxon>Bacteria</taxon>
        <taxon>Pseudomonadati</taxon>
        <taxon>Bdellovibrionota</taxon>
        <taxon>Bacteriovoracia</taxon>
        <taxon>Bacteriovoracales</taxon>
        <taxon>Bacteriovoracaceae</taxon>
        <taxon>Peredibacter</taxon>
    </lineage>
</organism>
<sequence length="259" mass="30059">MLKHSHKDILLVILAMLQFALLALPFVTPLSLGVLMILVLINVFLVGTNYQCVSHNFIHLPFFKSNFLNQMFSIFNSVGIGIPQSAYRLHHLQHHRYNNQPDKDDSSTRRHGKNGKDENIIAYSVLGVFRTDVPGLITEAAKKSKLVFAELLFMLSFLGVLLVLDWKLFLTYIVPSIFLGQVFALWENHCEHHHADPYDRKRDSVSCYNSFYNWIWFNNGYHQEHHFSPQVHWTKIQEIKNNLPDDRVIVKGCHLTNSF</sequence>
<gene>
    <name evidence="3" type="ORF">SOO65_06510</name>
</gene>
<proteinExistence type="predicted"/>
<dbReference type="GO" id="GO:0042284">
    <property type="term" value="F:sphingolipid delta-4 desaturase activity"/>
    <property type="evidence" value="ECO:0007669"/>
    <property type="project" value="TreeGrafter"/>
</dbReference>
<evidence type="ECO:0000313" key="4">
    <source>
        <dbReference type="Proteomes" id="UP001324634"/>
    </source>
</evidence>
<feature type="transmembrane region" description="Helical" evidence="1">
    <location>
        <begin position="146"/>
        <end position="163"/>
    </location>
</feature>